<dbReference type="CDD" id="cd00037">
    <property type="entry name" value="CLECT"/>
    <property type="match status" value="1"/>
</dbReference>
<evidence type="ECO:0000259" key="9">
    <source>
        <dbReference type="PROSITE" id="PS50022"/>
    </source>
</evidence>
<evidence type="ECO:0000313" key="12">
    <source>
        <dbReference type="Proteomes" id="UP000838412"/>
    </source>
</evidence>
<gene>
    <name evidence="11" type="primary">VCAN</name>
    <name evidence="11" type="ORF">BLAG_LOCUS12015</name>
</gene>
<feature type="domain" description="C-type lectin" evidence="10">
    <location>
        <begin position="203"/>
        <end position="320"/>
    </location>
</feature>
<dbReference type="SMART" id="SM00607">
    <property type="entry name" value="FTP"/>
    <property type="match status" value="1"/>
</dbReference>
<evidence type="ECO:0000256" key="4">
    <source>
        <dbReference type="ARBA" id="ARBA00022723"/>
    </source>
</evidence>
<evidence type="ECO:0000256" key="6">
    <source>
        <dbReference type="ARBA" id="ARBA00022837"/>
    </source>
</evidence>
<keyword evidence="12" id="KW-1185">Reference proteome</keyword>
<evidence type="ECO:0000256" key="2">
    <source>
        <dbReference type="ARBA" id="ARBA00010147"/>
    </source>
</evidence>
<dbReference type="EMBL" id="OV696704">
    <property type="protein sequence ID" value="CAH1251705.1"/>
    <property type="molecule type" value="Genomic_DNA"/>
</dbReference>
<keyword evidence="8" id="KW-1133">Transmembrane helix</keyword>
<dbReference type="GO" id="GO:0042806">
    <property type="term" value="F:fucose binding"/>
    <property type="evidence" value="ECO:0007669"/>
    <property type="project" value="UniProtKB-ARBA"/>
</dbReference>
<dbReference type="InterPro" id="IPR006585">
    <property type="entry name" value="FTP1"/>
</dbReference>
<dbReference type="GO" id="GO:0010185">
    <property type="term" value="P:regulation of cellular defense response"/>
    <property type="evidence" value="ECO:0007669"/>
    <property type="project" value="UniProtKB-ARBA"/>
</dbReference>
<dbReference type="InterPro" id="IPR018378">
    <property type="entry name" value="C-type_lectin_CS"/>
</dbReference>
<dbReference type="Gene3D" id="3.10.100.10">
    <property type="entry name" value="Mannose-Binding Protein A, subunit A"/>
    <property type="match status" value="1"/>
</dbReference>
<sequence length="323" mass="36027">MIISSRYFHISYTSFEVLQLEIKPGGCTENFRMANVAIIITVMCLIAAGAVEVSAQDGNIALRRRTAQSSTYGGAAAGRAVDGNVNPNWRGNSCTHTNRDYNPWWLVDLGRSQSVGKVVVTNRKDCCSNRLEGFRVYVGNSANVLSNPTCGGAQYPRGRPEITVNCGGRTGRYVGIALRGKREYLTLCEVKVYGGDGYVKGPNGRNMYKLHTDKMMPYEGARKACWDEGAHLADVKTEKLHDFLVSQIKTTKPGDYWIGANDINAEKKWKWSDKTELKYTNWYPGQPDNSGGNQDCGLMWHQGYKWDDQNCNIPKFFICEKSG</sequence>
<dbReference type="Proteomes" id="UP000838412">
    <property type="component" value="Chromosome 19"/>
</dbReference>
<dbReference type="SMART" id="SM00034">
    <property type="entry name" value="CLECT"/>
    <property type="match status" value="1"/>
</dbReference>
<keyword evidence="4" id="KW-0479">Metal-binding</keyword>
<dbReference type="InterPro" id="IPR051941">
    <property type="entry name" value="BG_Antigen-Binding_Lectin"/>
</dbReference>
<keyword evidence="8" id="KW-0472">Membrane</keyword>
<evidence type="ECO:0000256" key="5">
    <source>
        <dbReference type="ARBA" id="ARBA00022734"/>
    </source>
</evidence>
<name>A0A8J9ZBY2_BRALA</name>
<dbReference type="InterPro" id="IPR008979">
    <property type="entry name" value="Galactose-bd-like_sf"/>
</dbReference>
<keyword evidence="6" id="KW-0106">Calcium</keyword>
<keyword evidence="7" id="KW-1015">Disulfide bond</keyword>
<dbReference type="InterPro" id="IPR000421">
    <property type="entry name" value="FA58C"/>
</dbReference>
<dbReference type="GO" id="GO:0001868">
    <property type="term" value="P:regulation of complement activation, lectin pathway"/>
    <property type="evidence" value="ECO:0007669"/>
    <property type="project" value="UniProtKB-ARBA"/>
</dbReference>
<feature type="transmembrane region" description="Helical" evidence="8">
    <location>
        <begin position="33"/>
        <end position="55"/>
    </location>
</feature>
<dbReference type="OrthoDB" id="547680at2759"/>
<comment type="function">
    <text evidence="1">Acts as a defensive agent. Recognizes blood group fucosylated oligosaccharides including A, B, H and Lewis B-type antigens. Does not recognize Lewis A antigen and has low affinity for monovalent haptens.</text>
</comment>
<reference evidence="11" key="1">
    <citation type="submission" date="2022-01" db="EMBL/GenBank/DDBJ databases">
        <authorList>
            <person name="Braso-Vives M."/>
        </authorList>
    </citation>
    <scope>NUCLEOTIDE SEQUENCE</scope>
</reference>
<dbReference type="SUPFAM" id="SSF49785">
    <property type="entry name" value="Galactose-binding domain-like"/>
    <property type="match status" value="1"/>
</dbReference>
<protein>
    <submittedName>
        <fullName evidence="11">VCAN protein</fullName>
    </submittedName>
</protein>
<evidence type="ECO:0000259" key="10">
    <source>
        <dbReference type="PROSITE" id="PS50041"/>
    </source>
</evidence>
<dbReference type="Pfam" id="PF22633">
    <property type="entry name" value="F5_F8_type_C_2"/>
    <property type="match status" value="1"/>
</dbReference>
<dbReference type="PROSITE" id="PS50041">
    <property type="entry name" value="C_TYPE_LECTIN_2"/>
    <property type="match status" value="1"/>
</dbReference>
<dbReference type="InterPro" id="IPR016187">
    <property type="entry name" value="CTDL_fold"/>
</dbReference>
<proteinExistence type="inferred from homology"/>
<dbReference type="GO" id="GO:0046872">
    <property type="term" value="F:metal ion binding"/>
    <property type="evidence" value="ECO:0007669"/>
    <property type="project" value="UniProtKB-KW"/>
</dbReference>
<dbReference type="InterPro" id="IPR001304">
    <property type="entry name" value="C-type_lectin-like"/>
</dbReference>
<evidence type="ECO:0000256" key="1">
    <source>
        <dbReference type="ARBA" id="ARBA00002219"/>
    </source>
</evidence>
<comment type="similarity">
    <text evidence="2">Belongs to the fucolectin family.</text>
</comment>
<dbReference type="PANTHER" id="PTHR45713:SF6">
    <property type="entry name" value="F5_8 TYPE C DOMAIN-CONTAINING PROTEIN"/>
    <property type="match status" value="1"/>
</dbReference>
<evidence type="ECO:0000313" key="11">
    <source>
        <dbReference type="EMBL" id="CAH1251705.1"/>
    </source>
</evidence>
<dbReference type="PROSITE" id="PS50022">
    <property type="entry name" value="FA58C_3"/>
    <property type="match status" value="1"/>
</dbReference>
<keyword evidence="8" id="KW-0812">Transmembrane</keyword>
<comment type="subunit">
    <text evidence="3">Homotrimer.</text>
</comment>
<dbReference type="PROSITE" id="PS00615">
    <property type="entry name" value="C_TYPE_LECTIN_1"/>
    <property type="match status" value="1"/>
</dbReference>
<dbReference type="SUPFAM" id="SSF56436">
    <property type="entry name" value="C-type lectin-like"/>
    <property type="match status" value="1"/>
</dbReference>
<dbReference type="Pfam" id="PF00059">
    <property type="entry name" value="Lectin_C"/>
    <property type="match status" value="1"/>
</dbReference>
<dbReference type="PANTHER" id="PTHR45713">
    <property type="entry name" value="FTP DOMAIN-CONTAINING PROTEIN"/>
    <property type="match status" value="1"/>
</dbReference>
<feature type="domain" description="F5/8 type C" evidence="9">
    <location>
        <begin position="48"/>
        <end position="195"/>
    </location>
</feature>
<evidence type="ECO:0000256" key="7">
    <source>
        <dbReference type="ARBA" id="ARBA00023157"/>
    </source>
</evidence>
<organism evidence="11 12">
    <name type="scientific">Branchiostoma lanceolatum</name>
    <name type="common">Common lancelet</name>
    <name type="synonym">Amphioxus lanceolatum</name>
    <dbReference type="NCBI Taxonomy" id="7740"/>
    <lineage>
        <taxon>Eukaryota</taxon>
        <taxon>Metazoa</taxon>
        <taxon>Chordata</taxon>
        <taxon>Cephalochordata</taxon>
        <taxon>Leptocardii</taxon>
        <taxon>Amphioxiformes</taxon>
        <taxon>Branchiostomatidae</taxon>
        <taxon>Branchiostoma</taxon>
    </lineage>
</organism>
<evidence type="ECO:0000256" key="8">
    <source>
        <dbReference type="SAM" id="Phobius"/>
    </source>
</evidence>
<dbReference type="InterPro" id="IPR016186">
    <property type="entry name" value="C-type_lectin-like/link_sf"/>
</dbReference>
<accession>A0A8J9ZBY2</accession>
<dbReference type="Gene3D" id="2.60.120.260">
    <property type="entry name" value="Galactose-binding domain-like"/>
    <property type="match status" value="1"/>
</dbReference>
<evidence type="ECO:0000256" key="3">
    <source>
        <dbReference type="ARBA" id="ARBA00011233"/>
    </source>
</evidence>
<keyword evidence="5" id="KW-0430">Lectin</keyword>
<dbReference type="AlphaFoldDB" id="A0A8J9ZBY2"/>